<dbReference type="PRINTS" id="PR00080">
    <property type="entry name" value="SDRFAMILY"/>
</dbReference>
<dbReference type="EMBL" id="VIGC01000011">
    <property type="protein sequence ID" value="TQE95783.1"/>
    <property type="molecule type" value="Genomic_DNA"/>
</dbReference>
<dbReference type="Gene3D" id="3.40.50.720">
    <property type="entry name" value="NAD(P)-binding Rossmann-like Domain"/>
    <property type="match status" value="1"/>
</dbReference>
<protein>
    <submittedName>
        <fullName evidence="4">SDR family oxidoreductase</fullName>
    </submittedName>
</protein>
<evidence type="ECO:0000256" key="2">
    <source>
        <dbReference type="ARBA" id="ARBA00023002"/>
    </source>
</evidence>
<dbReference type="InterPro" id="IPR057326">
    <property type="entry name" value="KR_dom"/>
</dbReference>
<name>A0A540VI08_9CHLR</name>
<dbReference type="CDD" id="cd05233">
    <property type="entry name" value="SDR_c"/>
    <property type="match status" value="1"/>
</dbReference>
<dbReference type="InterPro" id="IPR050259">
    <property type="entry name" value="SDR"/>
</dbReference>
<feature type="domain" description="Ketoreductase" evidence="3">
    <location>
        <begin position="6"/>
        <end position="193"/>
    </location>
</feature>
<dbReference type="GO" id="GO:0032787">
    <property type="term" value="P:monocarboxylic acid metabolic process"/>
    <property type="evidence" value="ECO:0007669"/>
    <property type="project" value="UniProtKB-ARBA"/>
</dbReference>
<evidence type="ECO:0000313" key="5">
    <source>
        <dbReference type="Proteomes" id="UP000317371"/>
    </source>
</evidence>
<proteinExistence type="inferred from homology"/>
<dbReference type="SMART" id="SM00822">
    <property type="entry name" value="PKS_KR"/>
    <property type="match status" value="1"/>
</dbReference>
<dbReference type="SUPFAM" id="SSF51735">
    <property type="entry name" value="NAD(P)-binding Rossmann-fold domains"/>
    <property type="match status" value="1"/>
</dbReference>
<gene>
    <name evidence="4" type="ORF">FKZ61_10090</name>
</gene>
<reference evidence="4 5" key="1">
    <citation type="submission" date="2019-06" db="EMBL/GenBank/DDBJ databases">
        <title>Genome sequence of Litorilinea aerophila BAA-2444.</title>
        <authorList>
            <person name="Maclea K.S."/>
            <person name="Maurais E.G."/>
            <person name="Iannazzi L.C."/>
        </authorList>
    </citation>
    <scope>NUCLEOTIDE SEQUENCE [LARGE SCALE GENOMIC DNA]</scope>
    <source>
        <strain evidence="4 5">ATCC BAA-2444</strain>
    </source>
</reference>
<dbReference type="Proteomes" id="UP000317371">
    <property type="component" value="Unassembled WGS sequence"/>
</dbReference>
<dbReference type="InterPro" id="IPR036291">
    <property type="entry name" value="NAD(P)-bd_dom_sf"/>
</dbReference>
<dbReference type="Pfam" id="PF13561">
    <property type="entry name" value="adh_short_C2"/>
    <property type="match status" value="1"/>
</dbReference>
<dbReference type="PANTHER" id="PTHR42879">
    <property type="entry name" value="3-OXOACYL-(ACYL-CARRIER-PROTEIN) REDUCTASE"/>
    <property type="match status" value="1"/>
</dbReference>
<sequence>MTLTGRVALITGGAGGLGTAMAWAIAQEGAAVAVTYHHNRTRAETLVSAMRAAGHRATAVQGDLSTHQGPAALCAAVEEALGPIDILVNNAGDWVDKPLLELQDDEWDRLIHTDLRGTFLTIRAVAPGMVERGWGRIVNVSSVASLNYVPGEGVYGVAKAGINHLTKSFAVELARHGVTVNAVAPGWTLPADAPYPPDPADFPQCADVPNGRPGHAREVAALVCFLLGDHAAHITGQVLPVDGGLSAFMPKGR</sequence>
<dbReference type="PROSITE" id="PS00061">
    <property type="entry name" value="ADH_SHORT"/>
    <property type="match status" value="1"/>
</dbReference>
<dbReference type="InterPro" id="IPR020904">
    <property type="entry name" value="Sc_DH/Rdtase_CS"/>
</dbReference>
<evidence type="ECO:0000259" key="3">
    <source>
        <dbReference type="SMART" id="SM00822"/>
    </source>
</evidence>
<keyword evidence="2" id="KW-0560">Oxidoreductase</keyword>
<dbReference type="OrthoDB" id="9779552at2"/>
<dbReference type="InParanoid" id="A0A540VI08"/>
<dbReference type="GO" id="GO:0016491">
    <property type="term" value="F:oxidoreductase activity"/>
    <property type="evidence" value="ECO:0007669"/>
    <property type="project" value="UniProtKB-KW"/>
</dbReference>
<comment type="similarity">
    <text evidence="1">Belongs to the short-chain dehydrogenases/reductases (SDR) family.</text>
</comment>
<evidence type="ECO:0000256" key="1">
    <source>
        <dbReference type="ARBA" id="ARBA00006484"/>
    </source>
</evidence>
<dbReference type="RefSeq" id="WP_141610006.1">
    <property type="nucleotide sequence ID" value="NZ_VIGC02000011.1"/>
</dbReference>
<keyword evidence="5" id="KW-1185">Reference proteome</keyword>
<organism evidence="4 5">
    <name type="scientific">Litorilinea aerophila</name>
    <dbReference type="NCBI Taxonomy" id="1204385"/>
    <lineage>
        <taxon>Bacteria</taxon>
        <taxon>Bacillati</taxon>
        <taxon>Chloroflexota</taxon>
        <taxon>Caldilineae</taxon>
        <taxon>Caldilineales</taxon>
        <taxon>Caldilineaceae</taxon>
        <taxon>Litorilinea</taxon>
    </lineage>
</organism>
<evidence type="ECO:0000313" key="4">
    <source>
        <dbReference type="EMBL" id="TQE95783.1"/>
    </source>
</evidence>
<dbReference type="FunFam" id="3.40.50.720:FF:000173">
    <property type="entry name" value="3-oxoacyl-[acyl-carrier protein] reductase"/>
    <property type="match status" value="1"/>
</dbReference>
<dbReference type="InterPro" id="IPR002347">
    <property type="entry name" value="SDR_fam"/>
</dbReference>
<accession>A0A540VI08</accession>
<comment type="caution">
    <text evidence="4">The sequence shown here is derived from an EMBL/GenBank/DDBJ whole genome shotgun (WGS) entry which is preliminary data.</text>
</comment>
<dbReference type="PANTHER" id="PTHR42879:SF2">
    <property type="entry name" value="3-OXOACYL-[ACYL-CARRIER-PROTEIN] REDUCTASE FABG"/>
    <property type="match status" value="1"/>
</dbReference>
<dbReference type="PRINTS" id="PR00081">
    <property type="entry name" value="GDHRDH"/>
</dbReference>
<dbReference type="AlphaFoldDB" id="A0A540VI08"/>